<dbReference type="InterPro" id="IPR058922">
    <property type="entry name" value="WHD_DRP"/>
</dbReference>
<dbReference type="GO" id="GO:0042742">
    <property type="term" value="P:defense response to bacterium"/>
    <property type="evidence" value="ECO:0007669"/>
    <property type="project" value="UniProtKB-ARBA"/>
</dbReference>
<evidence type="ECO:0000256" key="5">
    <source>
        <dbReference type="ARBA" id="ARBA00022821"/>
    </source>
</evidence>
<dbReference type="InterPro" id="IPR041118">
    <property type="entry name" value="Rx_N"/>
</dbReference>
<dbReference type="GO" id="GO:0009626">
    <property type="term" value="P:plant-type hypersensitive response"/>
    <property type="evidence" value="ECO:0007669"/>
    <property type="project" value="UniProtKB-ARBA"/>
</dbReference>
<dbReference type="InterPro" id="IPR036388">
    <property type="entry name" value="WH-like_DNA-bd_sf"/>
</dbReference>
<dbReference type="EMBL" id="CAJGYO010000009">
    <property type="protein sequence ID" value="CAD6252544.1"/>
    <property type="molecule type" value="Genomic_DNA"/>
</dbReference>
<dbReference type="PANTHER" id="PTHR36766:SF55">
    <property type="entry name" value="OS11G0492900 PROTEIN"/>
    <property type="match status" value="1"/>
</dbReference>
<dbReference type="PANTHER" id="PTHR36766">
    <property type="entry name" value="PLANT BROAD-SPECTRUM MILDEW RESISTANCE PROTEIN RPW8"/>
    <property type="match status" value="1"/>
</dbReference>
<dbReference type="InterPro" id="IPR042197">
    <property type="entry name" value="Apaf_helical"/>
</dbReference>
<keyword evidence="6" id="KW-0067">ATP-binding</keyword>
<name>A0A811Q753_9POAL</name>
<dbReference type="SUPFAM" id="SSF53474">
    <property type="entry name" value="alpha/beta-Hydrolases"/>
    <property type="match status" value="1"/>
</dbReference>
<dbReference type="InterPro" id="IPR002182">
    <property type="entry name" value="NB-ARC"/>
</dbReference>
<feature type="compositionally biased region" description="Basic and acidic residues" evidence="7">
    <location>
        <begin position="1140"/>
        <end position="1149"/>
    </location>
</feature>
<comment type="similarity">
    <text evidence="1">Belongs to the disease resistance NB-LRR family.</text>
</comment>
<dbReference type="OrthoDB" id="683932at2759"/>
<feature type="domain" description="R13L1/DRL21-like LRR repeat region" evidence="11">
    <location>
        <begin position="698"/>
        <end position="818"/>
    </location>
</feature>
<dbReference type="GO" id="GO:0002758">
    <property type="term" value="P:innate immune response-activating signaling pathway"/>
    <property type="evidence" value="ECO:0007669"/>
    <property type="project" value="UniProtKB-ARBA"/>
</dbReference>
<evidence type="ECO:0000313" key="12">
    <source>
        <dbReference type="EMBL" id="CAD6252544.1"/>
    </source>
</evidence>
<protein>
    <submittedName>
        <fullName evidence="12">Uncharacterized protein</fullName>
    </submittedName>
</protein>
<evidence type="ECO:0000256" key="1">
    <source>
        <dbReference type="ARBA" id="ARBA00008894"/>
    </source>
</evidence>
<dbReference type="SUPFAM" id="SSF52058">
    <property type="entry name" value="L domain-like"/>
    <property type="match status" value="2"/>
</dbReference>
<keyword evidence="5" id="KW-0611">Plant defense</keyword>
<dbReference type="Gene3D" id="1.10.10.10">
    <property type="entry name" value="Winged helix-like DNA-binding domain superfamily/Winged helix DNA-binding domain"/>
    <property type="match status" value="1"/>
</dbReference>
<dbReference type="InterPro" id="IPR056789">
    <property type="entry name" value="LRR_R13L1-DRL21"/>
</dbReference>
<keyword evidence="13" id="KW-1185">Reference proteome</keyword>
<evidence type="ECO:0000256" key="3">
    <source>
        <dbReference type="ARBA" id="ARBA00022737"/>
    </source>
</evidence>
<dbReference type="InterPro" id="IPR029058">
    <property type="entry name" value="AB_hydrolase_fold"/>
</dbReference>
<dbReference type="Proteomes" id="UP000604825">
    <property type="component" value="Unassembled WGS sequence"/>
</dbReference>
<dbReference type="FunFam" id="1.10.10.10:FF:000322">
    <property type="entry name" value="Probable disease resistance protein At1g63360"/>
    <property type="match status" value="1"/>
</dbReference>
<feature type="region of interest" description="Disordered" evidence="7">
    <location>
        <begin position="1130"/>
        <end position="1149"/>
    </location>
</feature>
<feature type="domain" description="Disease resistance N-terminal" evidence="9">
    <location>
        <begin position="14"/>
        <end position="99"/>
    </location>
</feature>
<evidence type="ECO:0000259" key="10">
    <source>
        <dbReference type="Pfam" id="PF23559"/>
    </source>
</evidence>
<dbReference type="Gene3D" id="3.40.50.300">
    <property type="entry name" value="P-loop containing nucleotide triphosphate hydrolases"/>
    <property type="match status" value="1"/>
</dbReference>
<dbReference type="Gene3D" id="3.40.50.1820">
    <property type="entry name" value="alpha/beta hydrolase"/>
    <property type="match status" value="1"/>
</dbReference>
<dbReference type="PRINTS" id="PR00364">
    <property type="entry name" value="DISEASERSIST"/>
</dbReference>
<dbReference type="Pfam" id="PF00931">
    <property type="entry name" value="NB-ARC"/>
    <property type="match status" value="1"/>
</dbReference>
<dbReference type="Pfam" id="PF18052">
    <property type="entry name" value="Rx_N"/>
    <property type="match status" value="1"/>
</dbReference>
<accession>A0A811Q753</accession>
<dbReference type="Gene3D" id="1.10.8.430">
    <property type="entry name" value="Helical domain of apoptotic protease-activating factors"/>
    <property type="match status" value="1"/>
</dbReference>
<dbReference type="GO" id="GO:0043531">
    <property type="term" value="F:ADP binding"/>
    <property type="evidence" value="ECO:0007669"/>
    <property type="project" value="InterPro"/>
</dbReference>
<keyword evidence="3" id="KW-0677">Repeat</keyword>
<dbReference type="Pfam" id="PF23559">
    <property type="entry name" value="WHD_DRP"/>
    <property type="match status" value="1"/>
</dbReference>
<proteinExistence type="inferred from homology"/>
<evidence type="ECO:0000313" key="13">
    <source>
        <dbReference type="Proteomes" id="UP000604825"/>
    </source>
</evidence>
<feature type="domain" description="Disease resistance protein winged helix" evidence="10">
    <location>
        <begin position="436"/>
        <end position="509"/>
    </location>
</feature>
<organism evidence="12 13">
    <name type="scientific">Miscanthus lutarioriparius</name>
    <dbReference type="NCBI Taxonomy" id="422564"/>
    <lineage>
        <taxon>Eukaryota</taxon>
        <taxon>Viridiplantae</taxon>
        <taxon>Streptophyta</taxon>
        <taxon>Embryophyta</taxon>
        <taxon>Tracheophyta</taxon>
        <taxon>Spermatophyta</taxon>
        <taxon>Magnoliopsida</taxon>
        <taxon>Liliopsida</taxon>
        <taxon>Poales</taxon>
        <taxon>Poaceae</taxon>
        <taxon>PACMAD clade</taxon>
        <taxon>Panicoideae</taxon>
        <taxon>Andropogonodae</taxon>
        <taxon>Andropogoneae</taxon>
        <taxon>Saccharinae</taxon>
        <taxon>Miscanthus</taxon>
    </lineage>
</organism>
<dbReference type="InterPro" id="IPR032675">
    <property type="entry name" value="LRR_dom_sf"/>
</dbReference>
<gene>
    <name evidence="12" type="ORF">NCGR_LOCUS36193</name>
</gene>
<comment type="caution">
    <text evidence="12">The sequence shown here is derived from an EMBL/GenBank/DDBJ whole genome shotgun (WGS) entry which is preliminary data.</text>
</comment>
<evidence type="ECO:0000259" key="11">
    <source>
        <dbReference type="Pfam" id="PF25019"/>
    </source>
</evidence>
<sequence>MAELAASLVVGPLVSLLKDKVSSYLLDQYNVMEGMEKQHKILKRKLPAILDVMADAEKQASRRGGVKAWLEELKTVAYEANDVFDEFEYEALRRRAKKNGHITKLGMAGVKLFPTHNRVAFRSRMGNKLDSIVEAIKVLVEEMKDFGFDKLQPEAPAWKEWRQTHSIIVDPEKIVSRSRDKEREKIIEVLLSHQASSGDLLVLPIVGMGGLGKTTLAQLIYNDPQVKEHFQVLKWVCASDDFNVCNLANKICNKSESILEEALNKLKEHLRGKRYLLVLDDVWNKDVDKWGKLKACLNQGGVGSAILTTTRDKEIAEFMGTVANNSSWKNKYHDVAILDIEFIHEIIETRAFGLQKTKPEELVKLVGPIAERCVGSPLAAKALGSVLCNKTTKEEWEDILNRSRICDDETGILPILKLSYNDLPTDMKQCFAFCAMYPKDYQIDVEELIQLWMANGYISDQNKVPAETMGKRIVNEMVSRSFFQYEEQRRIGYSSTTFVKIHDLMHDVALSASEKECVCIIDEFIQSGEMVPSAARHIQFQRSTNKKELNFLLGSTKEKFPPIQTMMFQNIFYHPEDLLHSSKFSSLRALSMPVSGVHLSIKPKHLCHLRYLDLSYNYGIEALPDDLSILYSLQTLKLSKCSSLKRLPEQMKHMSSLRHLYTDGCTMLECMPPELGRITLLRTITWFVVGSGLNCSSLGELKDLNIGGSLMLKQLENVTVRRNAKAANLENKKDLRQLSLEWTSGKEDEQQCHEVLQSLEAHDGLLALEINSYQGTSFPSWMGMLKNMVELRLSNCSKADQLPELEQLAELQVLHLKGLGKLQFLCSSCTSSTFGKLKDLKLVNLEVFDRFWEATHGGTVAFPQLEILHIEGCKNLAALPEASVLREQYGGGAYTVARYAFPELKKLSLEDLYSFERWEAALEIEEEHALFPLLEILVIEKCPKLTTLPRAPKVKKLVLREVNQQISLGGIRNMTSLSSLSLKGVKLDDKEEWDHPSSVVDMELYSCSLFFQPRALALWVCYGQLQYLTIGNCDELVYWPEKVFQSLISLRRLRIWSCDNLIGYAAENAPEQATSGRSQLLPHLESLKISWCGSLVEVFNSPALKTMRVEGCCKLESLYGRQQLNQEASSTHDVAASTPVEEKLSPSADPDKLLPSSLESLTIWHCHGLLEVANLPSSLREIDIQNCSKLRFISGQLDALKKLQICKCPELRSLESLCITDLSALEVLDLDNCKSLASLPSGPEPQEYSCLRRLTIWGCPEFVRLWRTHDCMQELGIYMLFFDRAGYGDSDANPKRSLKSDAMDVEELADALQLGDKFYVVGCSMGGYPACRIAAIAACTPPSPFM</sequence>
<dbReference type="InterPro" id="IPR027417">
    <property type="entry name" value="P-loop_NTPase"/>
</dbReference>
<evidence type="ECO:0000259" key="9">
    <source>
        <dbReference type="Pfam" id="PF18052"/>
    </source>
</evidence>
<keyword evidence="4" id="KW-0547">Nucleotide-binding</keyword>
<dbReference type="Gene3D" id="3.80.10.10">
    <property type="entry name" value="Ribonuclease Inhibitor"/>
    <property type="match status" value="3"/>
</dbReference>
<dbReference type="Gene3D" id="1.20.5.4130">
    <property type="match status" value="1"/>
</dbReference>
<keyword evidence="2" id="KW-0433">Leucine-rich repeat</keyword>
<evidence type="ECO:0000256" key="6">
    <source>
        <dbReference type="ARBA" id="ARBA00022840"/>
    </source>
</evidence>
<feature type="domain" description="NB-ARC" evidence="8">
    <location>
        <begin position="181"/>
        <end position="322"/>
    </location>
</feature>
<reference evidence="12" key="1">
    <citation type="submission" date="2020-10" db="EMBL/GenBank/DDBJ databases">
        <authorList>
            <person name="Han B."/>
            <person name="Lu T."/>
            <person name="Zhao Q."/>
            <person name="Huang X."/>
            <person name="Zhao Y."/>
        </authorList>
    </citation>
    <scope>NUCLEOTIDE SEQUENCE</scope>
</reference>
<dbReference type="Pfam" id="PF25019">
    <property type="entry name" value="LRR_R13L1-DRL21"/>
    <property type="match status" value="1"/>
</dbReference>
<evidence type="ECO:0000259" key="8">
    <source>
        <dbReference type="Pfam" id="PF00931"/>
    </source>
</evidence>
<evidence type="ECO:0000256" key="7">
    <source>
        <dbReference type="SAM" id="MobiDB-lite"/>
    </source>
</evidence>
<evidence type="ECO:0000256" key="2">
    <source>
        <dbReference type="ARBA" id="ARBA00022614"/>
    </source>
</evidence>
<evidence type="ECO:0000256" key="4">
    <source>
        <dbReference type="ARBA" id="ARBA00022741"/>
    </source>
</evidence>
<dbReference type="GO" id="GO:0005524">
    <property type="term" value="F:ATP binding"/>
    <property type="evidence" value="ECO:0007669"/>
    <property type="project" value="UniProtKB-KW"/>
</dbReference>
<dbReference type="SUPFAM" id="SSF52540">
    <property type="entry name" value="P-loop containing nucleoside triphosphate hydrolases"/>
    <property type="match status" value="1"/>
</dbReference>